<evidence type="ECO:0000313" key="3">
    <source>
        <dbReference type="Proteomes" id="UP001589609"/>
    </source>
</evidence>
<keyword evidence="2" id="KW-0969">Cilium</keyword>
<keyword evidence="1" id="KW-1133">Transmembrane helix</keyword>
<feature type="transmembrane region" description="Helical" evidence="1">
    <location>
        <begin position="51"/>
        <end position="84"/>
    </location>
</feature>
<protein>
    <submittedName>
        <fullName evidence="2">Flagellar basal body rod protein</fullName>
    </submittedName>
</protein>
<feature type="transmembrane region" description="Helical" evidence="1">
    <location>
        <begin position="7"/>
        <end position="36"/>
    </location>
</feature>
<dbReference type="EMBL" id="JBHMAF010000017">
    <property type="protein sequence ID" value="MFB9757784.1"/>
    <property type="molecule type" value="Genomic_DNA"/>
</dbReference>
<keyword evidence="1" id="KW-0812">Transmembrane</keyword>
<dbReference type="RefSeq" id="WP_129729112.1">
    <property type="nucleotide sequence ID" value="NZ_JAPCYI010000001.1"/>
</dbReference>
<comment type="caution">
    <text evidence="2">The sequence shown here is derived from an EMBL/GenBank/DDBJ whole genome shotgun (WGS) entry which is preliminary data.</text>
</comment>
<proteinExistence type="predicted"/>
<evidence type="ECO:0000313" key="2">
    <source>
        <dbReference type="EMBL" id="MFB9757784.1"/>
    </source>
</evidence>
<evidence type="ECO:0000256" key="1">
    <source>
        <dbReference type="SAM" id="Phobius"/>
    </source>
</evidence>
<name>A0ABV5WB23_9BACI</name>
<keyword evidence="3" id="KW-1185">Reference proteome</keyword>
<reference evidence="2 3" key="1">
    <citation type="submission" date="2024-09" db="EMBL/GenBank/DDBJ databases">
        <authorList>
            <person name="Sun Q."/>
            <person name="Mori K."/>
        </authorList>
    </citation>
    <scope>NUCLEOTIDE SEQUENCE [LARGE SCALE GENOMIC DNA]</scope>
    <source>
        <strain evidence="2 3">JCM 11201</strain>
    </source>
</reference>
<dbReference type="Proteomes" id="UP001589609">
    <property type="component" value="Unassembled WGS sequence"/>
</dbReference>
<accession>A0ABV5WB23</accession>
<keyword evidence="2" id="KW-0966">Cell projection</keyword>
<keyword evidence="2" id="KW-0282">Flagellum</keyword>
<organism evidence="2 3">
    <name type="scientific">Ectobacillus funiculus</name>
    <dbReference type="NCBI Taxonomy" id="137993"/>
    <lineage>
        <taxon>Bacteria</taxon>
        <taxon>Bacillati</taxon>
        <taxon>Bacillota</taxon>
        <taxon>Bacilli</taxon>
        <taxon>Bacillales</taxon>
        <taxon>Bacillaceae</taxon>
        <taxon>Ectobacillus</taxon>
    </lineage>
</organism>
<keyword evidence="1" id="KW-0472">Membrane</keyword>
<sequence length="117" mass="13011">MKKFLTFLAAGVLVIIALATLGHIVGLLIGAAIAYWSFRSFLKADALLGKFFWGIIGLIGLSIVLGNFPAIIGVGAIALLYYGYRNYKTKCGGRKQEDAYKSFRSFEDEWDHVMKHY</sequence>
<gene>
    <name evidence="2" type="ORF">ACFFMS_04400</name>
</gene>